<dbReference type="RefSeq" id="WP_259449641.1">
    <property type="nucleotide sequence ID" value="NZ_CP119520.1"/>
</dbReference>
<reference evidence="2" key="1">
    <citation type="submission" date="2022-08" db="EMBL/GenBank/DDBJ databases">
        <title>Reclassification of Massilia species as members of the genera Telluria, Duganella, Pseudoduganella, Mokoshia gen. nov. and Zemynaea gen. nov. using orthogonal and non-orthogonal genome-based approaches.</title>
        <authorList>
            <person name="Bowman J.P."/>
        </authorList>
    </citation>
    <scope>NUCLEOTIDE SEQUENCE</scope>
    <source>
        <strain evidence="2">LMG 11547</strain>
    </source>
</reference>
<feature type="compositionally biased region" description="Low complexity" evidence="1">
    <location>
        <begin position="87"/>
        <end position="98"/>
    </location>
</feature>
<dbReference type="EMBL" id="JANUHC010000004">
    <property type="protein sequence ID" value="MCS0630540.1"/>
    <property type="molecule type" value="Genomic_DNA"/>
</dbReference>
<sequence>MTDFNDETWLDRAGNFHGEKLHVVERWRYLDPNTIEYKATLEDPDVYSRPWTLSVLLHRHREKNFQLIEDNHFTQDYDQFYPPRPPAGAQAKAQGAQQ</sequence>
<proteinExistence type="predicted"/>
<name>A0ABT2BZI6_9BURK</name>
<evidence type="ECO:0000256" key="1">
    <source>
        <dbReference type="SAM" id="MobiDB-lite"/>
    </source>
</evidence>
<evidence type="ECO:0000313" key="3">
    <source>
        <dbReference type="Proteomes" id="UP001165263"/>
    </source>
</evidence>
<accession>A0ABT2BZI6</accession>
<dbReference type="Proteomes" id="UP001165263">
    <property type="component" value="Unassembled WGS sequence"/>
</dbReference>
<protein>
    <submittedName>
        <fullName evidence="2">Uncharacterized protein</fullName>
    </submittedName>
</protein>
<organism evidence="2 3">
    <name type="scientific">Telluria mixta</name>
    <dbReference type="NCBI Taxonomy" id="34071"/>
    <lineage>
        <taxon>Bacteria</taxon>
        <taxon>Pseudomonadati</taxon>
        <taxon>Pseudomonadota</taxon>
        <taxon>Betaproteobacteria</taxon>
        <taxon>Burkholderiales</taxon>
        <taxon>Oxalobacteraceae</taxon>
        <taxon>Telluria group</taxon>
        <taxon>Telluria</taxon>
    </lineage>
</organism>
<gene>
    <name evidence="2" type="ORF">NX786_14465</name>
</gene>
<keyword evidence="3" id="KW-1185">Reference proteome</keyword>
<comment type="caution">
    <text evidence="2">The sequence shown here is derived from an EMBL/GenBank/DDBJ whole genome shotgun (WGS) entry which is preliminary data.</text>
</comment>
<evidence type="ECO:0000313" key="2">
    <source>
        <dbReference type="EMBL" id="MCS0630540.1"/>
    </source>
</evidence>
<feature type="region of interest" description="Disordered" evidence="1">
    <location>
        <begin position="77"/>
        <end position="98"/>
    </location>
</feature>